<accession>C0C5Y7</accession>
<evidence type="ECO:0000256" key="9">
    <source>
        <dbReference type="ARBA" id="ARBA00023136"/>
    </source>
</evidence>
<evidence type="ECO:0000256" key="5">
    <source>
        <dbReference type="ARBA" id="ARBA00022737"/>
    </source>
</evidence>
<evidence type="ECO:0000313" key="11">
    <source>
        <dbReference type="EMBL" id="EEG72521.1"/>
    </source>
</evidence>
<reference evidence="11" key="1">
    <citation type="submission" date="2009-02" db="EMBL/GenBank/DDBJ databases">
        <authorList>
            <person name="Fulton L."/>
            <person name="Clifton S."/>
            <person name="Fulton B."/>
            <person name="Xu J."/>
            <person name="Minx P."/>
            <person name="Pepin K.H."/>
            <person name="Johnson M."/>
            <person name="Bhonagiri V."/>
            <person name="Nash W.E."/>
            <person name="Mardis E.R."/>
            <person name="Wilson R.K."/>
        </authorList>
    </citation>
    <scope>NUCLEOTIDE SEQUENCE [LARGE SCALE GENOMIC DNA]</scope>
    <source>
        <strain evidence="11">DSM 15053</strain>
    </source>
</reference>
<dbReference type="STRING" id="553973.CLOHYLEM_07524"/>
<dbReference type="PROSITE" id="PS00211">
    <property type="entry name" value="ABC_TRANSPORTER_1"/>
    <property type="match status" value="1"/>
</dbReference>
<dbReference type="InterPro" id="IPR050107">
    <property type="entry name" value="ABC_carbohydrate_import_ATPase"/>
</dbReference>
<dbReference type="PANTHER" id="PTHR43790">
    <property type="entry name" value="CARBOHYDRATE TRANSPORT ATP-BINDING PROTEIN MG119-RELATED"/>
    <property type="match status" value="1"/>
</dbReference>
<gene>
    <name evidence="11" type="ORF">CLOHYLEM_07524</name>
</gene>
<evidence type="ECO:0000313" key="12">
    <source>
        <dbReference type="Proteomes" id="UP000004893"/>
    </source>
</evidence>
<protein>
    <submittedName>
        <fullName evidence="11">ABC transporter, ATP-binding protein</fullName>
    </submittedName>
</protein>
<feature type="domain" description="ABC transporter" evidence="10">
    <location>
        <begin position="5"/>
        <end position="240"/>
    </location>
</feature>
<dbReference type="InterPro" id="IPR017871">
    <property type="entry name" value="ABC_transporter-like_CS"/>
</dbReference>
<evidence type="ECO:0000256" key="1">
    <source>
        <dbReference type="ARBA" id="ARBA00004202"/>
    </source>
</evidence>
<dbReference type="SUPFAM" id="SSF52540">
    <property type="entry name" value="P-loop containing nucleoside triphosphate hydrolases"/>
    <property type="match status" value="2"/>
</dbReference>
<dbReference type="CDD" id="cd03215">
    <property type="entry name" value="ABC_Carb_Monos_II"/>
    <property type="match status" value="1"/>
</dbReference>
<keyword evidence="5" id="KW-0677">Repeat</keyword>
<feature type="domain" description="ABC transporter" evidence="10">
    <location>
        <begin position="236"/>
        <end position="494"/>
    </location>
</feature>
<dbReference type="eggNOG" id="COG1129">
    <property type="taxonomic scope" value="Bacteria"/>
</dbReference>
<dbReference type="PANTHER" id="PTHR43790:SF3">
    <property type="entry name" value="D-ALLOSE IMPORT ATP-BINDING PROTEIN ALSA-RELATED"/>
    <property type="match status" value="1"/>
</dbReference>
<dbReference type="OrthoDB" id="9771863at2"/>
<keyword evidence="3" id="KW-1003">Cell membrane</keyword>
<evidence type="ECO:0000256" key="7">
    <source>
        <dbReference type="ARBA" id="ARBA00022840"/>
    </source>
</evidence>
<dbReference type="InterPro" id="IPR003439">
    <property type="entry name" value="ABC_transporter-like_ATP-bd"/>
</dbReference>
<keyword evidence="8" id="KW-1278">Translocase</keyword>
<proteinExistence type="predicted"/>
<dbReference type="InterPro" id="IPR003593">
    <property type="entry name" value="AAA+_ATPase"/>
</dbReference>
<dbReference type="Gene3D" id="3.40.50.300">
    <property type="entry name" value="P-loop containing nucleotide triphosphate hydrolases"/>
    <property type="match status" value="2"/>
</dbReference>
<dbReference type="EMBL" id="ABYI02000041">
    <property type="protein sequence ID" value="EEG72521.1"/>
    <property type="molecule type" value="Genomic_DNA"/>
</dbReference>
<dbReference type="FunFam" id="3.40.50.300:FF:000127">
    <property type="entry name" value="Ribose import ATP-binding protein RbsA"/>
    <property type="match status" value="1"/>
</dbReference>
<dbReference type="PROSITE" id="PS50893">
    <property type="entry name" value="ABC_TRANSPORTER_2"/>
    <property type="match status" value="2"/>
</dbReference>
<keyword evidence="6" id="KW-0547">Nucleotide-binding</keyword>
<keyword evidence="2" id="KW-0813">Transport</keyword>
<keyword evidence="12" id="KW-1185">Reference proteome</keyword>
<dbReference type="GO" id="GO:0005886">
    <property type="term" value="C:plasma membrane"/>
    <property type="evidence" value="ECO:0007669"/>
    <property type="project" value="UniProtKB-SubCell"/>
</dbReference>
<reference evidence="11" key="2">
    <citation type="submission" date="2013-06" db="EMBL/GenBank/DDBJ databases">
        <title>Draft genome sequence of Clostridium hylemonae (DSM 15053).</title>
        <authorList>
            <person name="Sudarsanam P."/>
            <person name="Ley R."/>
            <person name="Guruge J."/>
            <person name="Turnbaugh P.J."/>
            <person name="Mahowald M."/>
            <person name="Liep D."/>
            <person name="Gordon J."/>
        </authorList>
    </citation>
    <scope>NUCLEOTIDE SEQUENCE</scope>
    <source>
        <strain evidence="11">DSM 15053</strain>
    </source>
</reference>
<dbReference type="SMART" id="SM00382">
    <property type="entry name" value="AAA"/>
    <property type="match status" value="2"/>
</dbReference>
<dbReference type="InterPro" id="IPR027417">
    <property type="entry name" value="P-loop_NTPase"/>
</dbReference>
<evidence type="ECO:0000256" key="2">
    <source>
        <dbReference type="ARBA" id="ARBA00022448"/>
    </source>
</evidence>
<comment type="subcellular location">
    <subcellularLocation>
        <location evidence="1">Cell membrane</location>
        <topology evidence="1">Peripheral membrane protein</topology>
    </subcellularLocation>
</comment>
<keyword evidence="9" id="KW-0472">Membrane</keyword>
<evidence type="ECO:0000256" key="6">
    <source>
        <dbReference type="ARBA" id="ARBA00022741"/>
    </source>
</evidence>
<sequence>MSVILKTNNIVKTYPGVIALNDVSIEVEEGEIHGLIGENGAGKSTLIKTIAGAIAPDSGVIEIAGSTYRMVTPAQSRRLGIAAVYQEFNLAGSLSVAENIFCGEKEGHGIIFNRKELNKRAREILDMYDVDIDPAVLVKELSVAKMQLVEIAKAIASKAKLIIMDEPTAPLTDNEVKALFEIIRQLKESGVTIVYISHRLEELFEITDRITVMRDGEVVGVISTGDSSKDQLISMMVGRSLSEAYPGRKTAPGGVLLELNKITGMGDRDISLSLREGEILGLAGLVGSGRTELARMLFGLDKIQSGDIFIKGRKVNIKSPWQAIANGIGFLTEDRKAQGVSLSLSIKWNITASILKQISGALGIIDTDKENEIVDGLQKSLSIKAPSVEQLVKNLSGGNQQKVALAKWLASDSKILIMDEPTRGIDVGAKHEIYLLMNALAERGVGIIIISSEMEEILGMSDRMAVLYEGRVSGILEKPEFSQVNVMKLASGERLKQKESKCL</sequence>
<comment type="caution">
    <text evidence="11">The sequence shown here is derived from an EMBL/GenBank/DDBJ whole genome shotgun (WGS) entry which is preliminary data.</text>
</comment>
<name>C0C5Y7_9FIRM</name>
<dbReference type="RefSeq" id="WP_006444870.1">
    <property type="nucleotide sequence ID" value="NZ_CP036524.1"/>
</dbReference>
<dbReference type="Proteomes" id="UP000004893">
    <property type="component" value="Unassembled WGS sequence"/>
</dbReference>
<evidence type="ECO:0000256" key="4">
    <source>
        <dbReference type="ARBA" id="ARBA00022597"/>
    </source>
</evidence>
<dbReference type="GO" id="GO:0005524">
    <property type="term" value="F:ATP binding"/>
    <property type="evidence" value="ECO:0007669"/>
    <property type="project" value="UniProtKB-KW"/>
</dbReference>
<dbReference type="Pfam" id="PF00005">
    <property type="entry name" value="ABC_tran"/>
    <property type="match status" value="2"/>
</dbReference>
<keyword evidence="4" id="KW-0762">Sugar transport</keyword>
<dbReference type="GO" id="GO:0016887">
    <property type="term" value="F:ATP hydrolysis activity"/>
    <property type="evidence" value="ECO:0007669"/>
    <property type="project" value="InterPro"/>
</dbReference>
<dbReference type="CDD" id="cd03216">
    <property type="entry name" value="ABC_Carb_Monos_I"/>
    <property type="match status" value="1"/>
</dbReference>
<evidence type="ECO:0000256" key="3">
    <source>
        <dbReference type="ARBA" id="ARBA00022475"/>
    </source>
</evidence>
<evidence type="ECO:0000259" key="10">
    <source>
        <dbReference type="PROSITE" id="PS50893"/>
    </source>
</evidence>
<dbReference type="AlphaFoldDB" id="C0C5Y7"/>
<dbReference type="HOGENOM" id="CLU_000604_92_3_9"/>
<evidence type="ECO:0000256" key="8">
    <source>
        <dbReference type="ARBA" id="ARBA00022967"/>
    </source>
</evidence>
<keyword evidence="7 11" id="KW-0067">ATP-binding</keyword>
<organism evidence="11 12">
    <name type="scientific">[Clostridium] hylemonae DSM 15053</name>
    <dbReference type="NCBI Taxonomy" id="553973"/>
    <lineage>
        <taxon>Bacteria</taxon>
        <taxon>Bacillati</taxon>
        <taxon>Bacillota</taxon>
        <taxon>Clostridia</taxon>
        <taxon>Lachnospirales</taxon>
        <taxon>Lachnospiraceae</taxon>
    </lineage>
</organism>